<dbReference type="RefSeq" id="WP_126160123.1">
    <property type="nucleotide sequence ID" value="NZ_RQXW01000036.1"/>
</dbReference>
<sequence>MSWEVLLGCVVSLLPVLEARKEKEYDRVNETLDALSDAYFSTVTYYAVPTDSPKGTQLELAYKWDRVANLTRQFDQNLSSRFSLKSRFWEEGEAWSPQQRKGARIGLESVRNDALFFLIRKQKKG</sequence>
<name>A0A430KLC1_9GAMM</name>
<dbReference type="AlphaFoldDB" id="A0A430KLC1"/>
<gene>
    <name evidence="1" type="ORF">EH243_18425</name>
</gene>
<dbReference type="EMBL" id="RQXW01000036">
    <property type="protein sequence ID" value="RTE64234.1"/>
    <property type="molecule type" value="Genomic_DNA"/>
</dbReference>
<accession>A0A430KLC1</accession>
<dbReference type="Proteomes" id="UP000283087">
    <property type="component" value="Unassembled WGS sequence"/>
</dbReference>
<dbReference type="OrthoDB" id="9832080at2"/>
<evidence type="ECO:0000313" key="2">
    <source>
        <dbReference type="Proteomes" id="UP000283087"/>
    </source>
</evidence>
<evidence type="ECO:0000313" key="1">
    <source>
        <dbReference type="EMBL" id="RTE64234.1"/>
    </source>
</evidence>
<keyword evidence="2" id="KW-1185">Reference proteome</keyword>
<organism evidence="1 2">
    <name type="scientific">Amphritea opalescens</name>
    <dbReference type="NCBI Taxonomy" id="2490544"/>
    <lineage>
        <taxon>Bacteria</taxon>
        <taxon>Pseudomonadati</taxon>
        <taxon>Pseudomonadota</taxon>
        <taxon>Gammaproteobacteria</taxon>
        <taxon>Oceanospirillales</taxon>
        <taxon>Oceanospirillaceae</taxon>
        <taxon>Amphritea</taxon>
    </lineage>
</organism>
<reference evidence="1 2" key="1">
    <citation type="submission" date="2018-11" db="EMBL/GenBank/DDBJ databases">
        <title>The draft genome sequence of Amphritea opalescens ANRC-JH13T.</title>
        <authorList>
            <person name="Fang Z."/>
            <person name="Zhang Y."/>
            <person name="Han X."/>
        </authorList>
    </citation>
    <scope>NUCLEOTIDE SEQUENCE [LARGE SCALE GENOMIC DNA]</scope>
    <source>
        <strain evidence="1 2">ANRC-JH13</strain>
    </source>
</reference>
<proteinExistence type="predicted"/>
<comment type="caution">
    <text evidence="1">The sequence shown here is derived from an EMBL/GenBank/DDBJ whole genome shotgun (WGS) entry which is preliminary data.</text>
</comment>
<protein>
    <submittedName>
        <fullName evidence="1">Uncharacterized protein</fullName>
    </submittedName>
</protein>